<dbReference type="KEGG" id="phu:Phum_PHUM414860"/>
<dbReference type="InterPro" id="IPR001254">
    <property type="entry name" value="Trypsin_dom"/>
</dbReference>
<dbReference type="AlphaFoldDB" id="E0VSB0"/>
<evidence type="ECO:0000256" key="2">
    <source>
        <dbReference type="ARBA" id="ARBA00022801"/>
    </source>
</evidence>
<reference evidence="9" key="3">
    <citation type="submission" date="2020-05" db="UniProtKB">
        <authorList>
            <consortium name="EnsemblMetazoa"/>
        </authorList>
    </citation>
    <scope>IDENTIFICATION</scope>
    <source>
        <strain evidence="9">USDA</strain>
    </source>
</reference>
<dbReference type="EMBL" id="AAZO01005094">
    <property type="status" value="NOT_ANNOTATED_CDS"/>
    <property type="molecule type" value="Genomic_DNA"/>
</dbReference>
<organism>
    <name type="scientific">Pediculus humanus subsp. corporis</name>
    <name type="common">Body louse</name>
    <dbReference type="NCBI Taxonomy" id="121224"/>
    <lineage>
        <taxon>Eukaryota</taxon>
        <taxon>Metazoa</taxon>
        <taxon>Ecdysozoa</taxon>
        <taxon>Arthropoda</taxon>
        <taxon>Hexapoda</taxon>
        <taxon>Insecta</taxon>
        <taxon>Pterygota</taxon>
        <taxon>Neoptera</taxon>
        <taxon>Paraneoptera</taxon>
        <taxon>Psocodea</taxon>
        <taxon>Troctomorpha</taxon>
        <taxon>Phthiraptera</taxon>
        <taxon>Anoplura</taxon>
        <taxon>Pediculidae</taxon>
        <taxon>Pediculus</taxon>
    </lineage>
</organism>
<reference evidence="8" key="1">
    <citation type="submission" date="2007-04" db="EMBL/GenBank/DDBJ databases">
        <title>Annotation of Pediculus humanus corporis strain USDA.</title>
        <authorList>
            <person name="Kirkness E."/>
            <person name="Hannick L."/>
            <person name="Hass B."/>
            <person name="Bruggner R."/>
            <person name="Lawson D."/>
            <person name="Bidwell S."/>
            <person name="Joardar V."/>
            <person name="Caler E."/>
            <person name="Walenz B."/>
            <person name="Inman J."/>
            <person name="Schobel S."/>
            <person name="Galinsky K."/>
            <person name="Amedeo P."/>
            <person name="Strausberg R."/>
        </authorList>
    </citation>
    <scope>NUCLEOTIDE SEQUENCE</scope>
    <source>
        <strain evidence="8">USDA</strain>
    </source>
</reference>
<feature type="domain" description="Peptidase S1" evidence="7">
    <location>
        <begin position="58"/>
        <end position="298"/>
    </location>
</feature>
<dbReference type="SMART" id="SM00020">
    <property type="entry name" value="Tryp_SPc"/>
    <property type="match status" value="1"/>
</dbReference>
<feature type="chain" id="PRO_5011412638" evidence="6">
    <location>
        <begin position="21"/>
        <end position="358"/>
    </location>
</feature>
<dbReference type="SUPFAM" id="SSF50494">
    <property type="entry name" value="Trypsin-like serine proteases"/>
    <property type="match status" value="1"/>
</dbReference>
<dbReference type="InterPro" id="IPR050430">
    <property type="entry name" value="Peptidase_S1"/>
</dbReference>
<dbReference type="CTD" id="8234327"/>
<keyword evidence="6" id="KW-0732">Signal</keyword>
<feature type="region of interest" description="Disordered" evidence="5">
    <location>
        <begin position="337"/>
        <end position="358"/>
    </location>
</feature>
<dbReference type="Gene3D" id="2.40.10.10">
    <property type="entry name" value="Trypsin-like serine proteases"/>
    <property type="match status" value="1"/>
</dbReference>
<evidence type="ECO:0000256" key="6">
    <source>
        <dbReference type="SAM" id="SignalP"/>
    </source>
</evidence>
<gene>
    <name evidence="9" type="primary">8234327</name>
    <name evidence="8" type="ORF">Phum_PHUM414860</name>
</gene>
<evidence type="ECO:0000313" key="9">
    <source>
        <dbReference type="EnsemblMetazoa" id="PHUM414860-PA"/>
    </source>
</evidence>
<dbReference type="RefSeq" id="XP_002429004.1">
    <property type="nucleotide sequence ID" value="XM_002428959.1"/>
</dbReference>
<dbReference type="EnsemblMetazoa" id="PHUM414860-RA">
    <property type="protein sequence ID" value="PHUM414860-PA"/>
    <property type="gene ID" value="PHUM414860"/>
</dbReference>
<sequence>MFVLMAFIVLLSNRVSQTDCIDIFDENEDEDDDGDENDGRAVVTLSPFANDSFSEWTLFDGMEAEENEFNYMVYVIRYDNGKLCSGCLVSTDLVLTAGYCIAKANRDHVMVAGGKSHLSSYLLERMNTPFDKIIGFKYLVEERKAWNVFVHPKYNKHFPHFANVGFVRIKYSFSKKLVPITVATKNVRTLNNCTLVGWGFADNTNLWGTLFYLSHKRARIAYKGGKKTDAFFRVYNVEKNLSKCPEDMGGPLVADGKVWGVASHTKYDLKNTGKCNGNYQVVYTSLHPFDDWLNKFIYTENVGGNELKSDFKIIGIAIFFCFRSFLELVSNSEISKETGNRIGSGKEEEKQEKEVGKE</sequence>
<proteinExistence type="predicted"/>
<keyword evidence="10" id="KW-1185">Reference proteome</keyword>
<keyword evidence="3" id="KW-0720">Serine protease</keyword>
<dbReference type="EMBL" id="DS235748">
    <property type="protein sequence ID" value="EEB16266.1"/>
    <property type="molecule type" value="Genomic_DNA"/>
</dbReference>
<keyword evidence="2" id="KW-0378">Hydrolase</keyword>
<dbReference type="Pfam" id="PF00089">
    <property type="entry name" value="Trypsin"/>
    <property type="match status" value="1"/>
</dbReference>
<dbReference type="Proteomes" id="UP000009046">
    <property type="component" value="Unassembled WGS sequence"/>
</dbReference>
<feature type="signal peptide" evidence="6">
    <location>
        <begin position="1"/>
        <end position="20"/>
    </location>
</feature>
<dbReference type="GeneID" id="8234327"/>
<evidence type="ECO:0000256" key="1">
    <source>
        <dbReference type="ARBA" id="ARBA00022670"/>
    </source>
</evidence>
<dbReference type="GO" id="GO:0004252">
    <property type="term" value="F:serine-type endopeptidase activity"/>
    <property type="evidence" value="ECO:0007669"/>
    <property type="project" value="InterPro"/>
</dbReference>
<dbReference type="GO" id="GO:0006508">
    <property type="term" value="P:proteolysis"/>
    <property type="evidence" value="ECO:0007669"/>
    <property type="project" value="UniProtKB-KW"/>
</dbReference>
<dbReference type="InterPro" id="IPR009003">
    <property type="entry name" value="Peptidase_S1_PA"/>
</dbReference>
<evidence type="ECO:0000313" key="10">
    <source>
        <dbReference type="Proteomes" id="UP000009046"/>
    </source>
</evidence>
<name>E0VSB0_PEDHC</name>
<evidence type="ECO:0000313" key="8">
    <source>
        <dbReference type="EMBL" id="EEB16266.1"/>
    </source>
</evidence>
<evidence type="ECO:0000256" key="4">
    <source>
        <dbReference type="ARBA" id="ARBA00023157"/>
    </source>
</evidence>
<dbReference type="VEuPathDB" id="VectorBase:PHUM414860"/>
<evidence type="ECO:0000256" key="3">
    <source>
        <dbReference type="ARBA" id="ARBA00022825"/>
    </source>
</evidence>
<accession>E0VSB0</accession>
<dbReference type="PANTHER" id="PTHR24276:SF98">
    <property type="entry name" value="FI18310P1-RELATED"/>
    <property type="match status" value="1"/>
</dbReference>
<evidence type="ECO:0000259" key="7">
    <source>
        <dbReference type="PROSITE" id="PS50240"/>
    </source>
</evidence>
<dbReference type="InParanoid" id="E0VSB0"/>
<protein>
    <submittedName>
        <fullName evidence="8 9">Trypsin, putative</fullName>
    </submittedName>
</protein>
<dbReference type="HOGENOM" id="CLU_774581_0_0_1"/>
<keyword evidence="4" id="KW-1015">Disulfide bond</keyword>
<keyword evidence="1" id="KW-0645">Protease</keyword>
<dbReference type="PROSITE" id="PS50240">
    <property type="entry name" value="TRYPSIN_DOM"/>
    <property type="match status" value="1"/>
</dbReference>
<evidence type="ECO:0000256" key="5">
    <source>
        <dbReference type="SAM" id="MobiDB-lite"/>
    </source>
</evidence>
<dbReference type="PANTHER" id="PTHR24276">
    <property type="entry name" value="POLYSERASE-RELATED"/>
    <property type="match status" value="1"/>
</dbReference>
<reference evidence="8" key="2">
    <citation type="submission" date="2007-04" db="EMBL/GenBank/DDBJ databases">
        <title>The genome of the human body louse.</title>
        <authorList>
            <consortium name="The Human Body Louse Genome Consortium"/>
            <person name="Kirkness E."/>
            <person name="Walenz B."/>
            <person name="Hass B."/>
            <person name="Bruggner R."/>
            <person name="Strausberg R."/>
        </authorList>
    </citation>
    <scope>NUCLEOTIDE SEQUENCE</scope>
    <source>
        <strain evidence="8">USDA</strain>
    </source>
</reference>
<dbReference type="OrthoDB" id="60866at2759"/>
<dbReference type="InterPro" id="IPR043504">
    <property type="entry name" value="Peptidase_S1_PA_chymotrypsin"/>
</dbReference>